<organism evidence="1 2">
    <name type="scientific">Carnegiea gigantea</name>
    <dbReference type="NCBI Taxonomy" id="171969"/>
    <lineage>
        <taxon>Eukaryota</taxon>
        <taxon>Viridiplantae</taxon>
        <taxon>Streptophyta</taxon>
        <taxon>Embryophyta</taxon>
        <taxon>Tracheophyta</taxon>
        <taxon>Spermatophyta</taxon>
        <taxon>Magnoliopsida</taxon>
        <taxon>eudicotyledons</taxon>
        <taxon>Gunneridae</taxon>
        <taxon>Pentapetalae</taxon>
        <taxon>Caryophyllales</taxon>
        <taxon>Cactineae</taxon>
        <taxon>Cactaceae</taxon>
        <taxon>Cactoideae</taxon>
        <taxon>Echinocereeae</taxon>
        <taxon>Carnegiea</taxon>
    </lineage>
</organism>
<evidence type="ECO:0000313" key="1">
    <source>
        <dbReference type="EMBL" id="KAJ8422156.1"/>
    </source>
</evidence>
<dbReference type="Proteomes" id="UP001153076">
    <property type="component" value="Unassembled WGS sequence"/>
</dbReference>
<proteinExistence type="predicted"/>
<evidence type="ECO:0000313" key="2">
    <source>
        <dbReference type="Proteomes" id="UP001153076"/>
    </source>
</evidence>
<dbReference type="EMBL" id="JAKOGI010002369">
    <property type="protein sequence ID" value="KAJ8422156.1"/>
    <property type="molecule type" value="Genomic_DNA"/>
</dbReference>
<dbReference type="OrthoDB" id="1749738at2759"/>
<sequence length="173" mass="19975">MIPRELAVWLVCKFDTCSCSMPFTHLRMMVNKHDVHMTLGLPKGPFKVIEAKTKSNVSIEFASLLKHCKKLWDEYDSSLNVGSGYLEDTLDNTTVIDEKQEVNEEERHNKVLDLRPKSKIKHDFQRSSQLLAEVMTELEELLFGTRVPLKKVRKVVMDLMSDAPIREAKEVEE</sequence>
<reference evidence="1" key="1">
    <citation type="submission" date="2022-04" db="EMBL/GenBank/DDBJ databases">
        <title>Carnegiea gigantea Genome sequencing and assembly v2.</title>
        <authorList>
            <person name="Copetti D."/>
            <person name="Sanderson M.J."/>
            <person name="Burquez A."/>
            <person name="Wojciechowski M.F."/>
        </authorList>
    </citation>
    <scope>NUCLEOTIDE SEQUENCE</scope>
    <source>
        <strain evidence="1">SGP5-SGP5p</strain>
        <tissue evidence="1">Aerial part</tissue>
    </source>
</reference>
<comment type="caution">
    <text evidence="1">The sequence shown here is derived from an EMBL/GenBank/DDBJ whole genome shotgun (WGS) entry which is preliminary data.</text>
</comment>
<accession>A0A9Q1GK27</accession>
<dbReference type="AlphaFoldDB" id="A0A9Q1GK27"/>
<protein>
    <submittedName>
        <fullName evidence="1">Uncharacterized protein</fullName>
    </submittedName>
</protein>
<name>A0A9Q1GK27_9CARY</name>
<gene>
    <name evidence="1" type="ORF">Cgig2_012315</name>
</gene>
<keyword evidence="2" id="KW-1185">Reference proteome</keyword>